<keyword evidence="2" id="KW-1185">Reference proteome</keyword>
<proteinExistence type="predicted"/>
<evidence type="ECO:0000313" key="2">
    <source>
        <dbReference type="Proteomes" id="UP000322699"/>
    </source>
</evidence>
<dbReference type="EMBL" id="VRLW01000006">
    <property type="protein sequence ID" value="KAA1257036.1"/>
    <property type="molecule type" value="Genomic_DNA"/>
</dbReference>
<comment type="caution">
    <text evidence="1">The sequence shown here is derived from an EMBL/GenBank/DDBJ whole genome shotgun (WGS) entry which is preliminary data.</text>
</comment>
<protein>
    <submittedName>
        <fullName evidence="1">Uncharacterized protein</fullName>
    </submittedName>
</protein>
<dbReference type="AlphaFoldDB" id="A0A5B1C930"/>
<organism evidence="1 2">
    <name type="scientific">Rubripirellula obstinata</name>
    <dbReference type="NCBI Taxonomy" id="406547"/>
    <lineage>
        <taxon>Bacteria</taxon>
        <taxon>Pseudomonadati</taxon>
        <taxon>Planctomycetota</taxon>
        <taxon>Planctomycetia</taxon>
        <taxon>Pirellulales</taxon>
        <taxon>Pirellulaceae</taxon>
        <taxon>Rubripirellula</taxon>
    </lineage>
</organism>
<name>A0A5B1C930_9BACT</name>
<reference evidence="1 2" key="1">
    <citation type="submission" date="2019-08" db="EMBL/GenBank/DDBJ databases">
        <title>Deep-cultivation of Planctomycetes and their phenomic and genomic characterization uncovers novel biology.</title>
        <authorList>
            <person name="Wiegand S."/>
            <person name="Jogler M."/>
            <person name="Boedeker C."/>
            <person name="Pinto D."/>
            <person name="Vollmers J."/>
            <person name="Rivas-Marin E."/>
            <person name="Kohn T."/>
            <person name="Peeters S.H."/>
            <person name="Heuer A."/>
            <person name="Rast P."/>
            <person name="Oberbeckmann S."/>
            <person name="Bunk B."/>
            <person name="Jeske O."/>
            <person name="Meyerdierks A."/>
            <person name="Storesund J.E."/>
            <person name="Kallscheuer N."/>
            <person name="Luecker S."/>
            <person name="Lage O.M."/>
            <person name="Pohl T."/>
            <person name="Merkel B.J."/>
            <person name="Hornburger P."/>
            <person name="Mueller R.-W."/>
            <person name="Bruemmer F."/>
            <person name="Labrenz M."/>
            <person name="Spormann A.M."/>
            <person name="Op Den Camp H."/>
            <person name="Overmann J."/>
            <person name="Amann R."/>
            <person name="Jetten M.S.M."/>
            <person name="Mascher T."/>
            <person name="Medema M.H."/>
            <person name="Devos D.P."/>
            <person name="Kaster A.-K."/>
            <person name="Ovreas L."/>
            <person name="Rohde M."/>
            <person name="Galperin M.Y."/>
            <person name="Jogler C."/>
        </authorList>
    </citation>
    <scope>NUCLEOTIDE SEQUENCE [LARGE SCALE GENOMIC DNA]</scope>
    <source>
        <strain evidence="1 2">LF1</strain>
    </source>
</reference>
<sequence length="121" mass="13196">MAANDLQANEKTNHRHSGACHGYLTNFAREEEAWEELKFCLQASAICAINKAHGSGRGDRLRIGGVDPAGYLGPAELLALALMARWDAKRPSTTSPVEPNDFKLSTPDPCIFVPAFQLQET</sequence>
<evidence type="ECO:0000313" key="1">
    <source>
        <dbReference type="EMBL" id="KAA1257036.1"/>
    </source>
</evidence>
<gene>
    <name evidence="1" type="ORF">LF1_56740</name>
</gene>
<accession>A0A5B1C930</accession>
<dbReference type="Proteomes" id="UP000322699">
    <property type="component" value="Unassembled WGS sequence"/>
</dbReference>